<feature type="compositionally biased region" description="Basic and acidic residues" evidence="1">
    <location>
        <begin position="50"/>
        <end position="76"/>
    </location>
</feature>
<protein>
    <submittedName>
        <fullName evidence="4">Microfibrillar-associated protein 1</fullName>
    </submittedName>
</protein>
<sequence length="265" mass="31125">MSSRKRHLRQRHVSDSEESADETLAASVTSAASTTNKMTEEEDGLEEYEREERDRQEDLKERDAFVKRLLDRDHGATKKMAPSGSRSASRLEEDLKRLESGEVSKEELLAELKKRSRREYLRKRQADKLHDLEAEIRDEETLTEYEKAELEYKRTIMEVVTAHKDVTTEQMMPHYFIPTETKRPDETYYEAENEKGPQGESRRWEQEHISSALFSHGAKDMKTKATCYWCYRRGCDLAVGGIIRPSWSFFDSFIVFVLDNEHWML</sequence>
<feature type="compositionally biased region" description="Low complexity" evidence="1">
    <location>
        <begin position="23"/>
        <end position="35"/>
    </location>
</feature>
<evidence type="ECO:0000313" key="3">
    <source>
        <dbReference type="Proteomes" id="UP000275846"/>
    </source>
</evidence>
<dbReference type="AlphaFoldDB" id="A0A183TJ36"/>
<proteinExistence type="predicted"/>
<feature type="region of interest" description="Disordered" evidence="1">
    <location>
        <begin position="1"/>
        <end position="102"/>
    </location>
</feature>
<organism evidence="4">
    <name type="scientific">Schistocephalus solidus</name>
    <name type="common">Tapeworm</name>
    <dbReference type="NCBI Taxonomy" id="70667"/>
    <lineage>
        <taxon>Eukaryota</taxon>
        <taxon>Metazoa</taxon>
        <taxon>Spiralia</taxon>
        <taxon>Lophotrochozoa</taxon>
        <taxon>Platyhelminthes</taxon>
        <taxon>Cestoda</taxon>
        <taxon>Eucestoda</taxon>
        <taxon>Diphyllobothriidea</taxon>
        <taxon>Diphyllobothriidae</taxon>
        <taxon>Schistocephalus</taxon>
    </lineage>
</organism>
<name>A0A183TJ36_SCHSO</name>
<keyword evidence="3" id="KW-1185">Reference proteome</keyword>
<dbReference type="STRING" id="70667.A0A183TJ36"/>
<reference evidence="4" key="1">
    <citation type="submission" date="2016-06" db="UniProtKB">
        <authorList>
            <consortium name="WormBaseParasite"/>
        </authorList>
    </citation>
    <scope>IDENTIFICATION</scope>
</reference>
<dbReference type="Proteomes" id="UP000275846">
    <property type="component" value="Unassembled WGS sequence"/>
</dbReference>
<gene>
    <name evidence="2" type="ORF">SSLN_LOCUS16484</name>
</gene>
<feature type="compositionally biased region" description="Acidic residues" evidence="1">
    <location>
        <begin position="40"/>
        <end position="49"/>
    </location>
</feature>
<feature type="compositionally biased region" description="Basic residues" evidence="1">
    <location>
        <begin position="1"/>
        <end position="11"/>
    </location>
</feature>
<evidence type="ECO:0000313" key="4">
    <source>
        <dbReference type="WBParaSite" id="SSLN_0001711201-mRNA-1"/>
    </source>
</evidence>
<dbReference type="WBParaSite" id="SSLN_0001711201-mRNA-1">
    <property type="protein sequence ID" value="SSLN_0001711201-mRNA-1"/>
    <property type="gene ID" value="SSLN_0001711201"/>
</dbReference>
<feature type="compositionally biased region" description="Basic and acidic residues" evidence="1">
    <location>
        <begin position="89"/>
        <end position="102"/>
    </location>
</feature>
<dbReference type="EMBL" id="UYSU01041141">
    <property type="protein sequence ID" value="VDM02870.1"/>
    <property type="molecule type" value="Genomic_DNA"/>
</dbReference>
<reference evidence="2 3" key="2">
    <citation type="submission" date="2018-11" db="EMBL/GenBank/DDBJ databases">
        <authorList>
            <consortium name="Pathogen Informatics"/>
        </authorList>
    </citation>
    <scope>NUCLEOTIDE SEQUENCE [LARGE SCALE GENOMIC DNA]</scope>
    <source>
        <strain evidence="2 3">NST_G2</strain>
    </source>
</reference>
<dbReference type="OrthoDB" id="10253254at2759"/>
<evidence type="ECO:0000313" key="2">
    <source>
        <dbReference type="EMBL" id="VDM02870.1"/>
    </source>
</evidence>
<accession>A0A183TJ36</accession>
<evidence type="ECO:0000256" key="1">
    <source>
        <dbReference type="SAM" id="MobiDB-lite"/>
    </source>
</evidence>